<evidence type="ECO:0000256" key="2">
    <source>
        <dbReference type="SAM" id="SignalP"/>
    </source>
</evidence>
<reference evidence="3 4" key="1">
    <citation type="journal article" date="2020" name="Nature">
        <title>Six reference-quality genomes reveal evolution of bat adaptations.</title>
        <authorList>
            <person name="Jebb D."/>
            <person name="Huang Z."/>
            <person name="Pippel M."/>
            <person name="Hughes G.M."/>
            <person name="Lavrichenko K."/>
            <person name="Devanna P."/>
            <person name="Winkler S."/>
            <person name="Jermiin L.S."/>
            <person name="Skirmuntt E.C."/>
            <person name="Katzourakis A."/>
            <person name="Burkitt-Gray L."/>
            <person name="Ray D.A."/>
            <person name="Sullivan K.A.M."/>
            <person name="Roscito J.G."/>
            <person name="Kirilenko B.M."/>
            <person name="Davalos L.M."/>
            <person name="Corthals A.P."/>
            <person name="Power M.L."/>
            <person name="Jones G."/>
            <person name="Ransome R.D."/>
            <person name="Dechmann D.K.N."/>
            <person name="Locatelli A.G."/>
            <person name="Puechmaille S.J."/>
            <person name="Fedrigo O."/>
            <person name="Jarvis E.D."/>
            <person name="Hiller M."/>
            <person name="Vernes S.C."/>
            <person name="Myers E.W."/>
            <person name="Teeling E.C."/>
        </authorList>
    </citation>
    <scope>NUCLEOTIDE SEQUENCE [LARGE SCALE GENOMIC DNA]</scope>
    <source>
        <strain evidence="3">Bat1K_MPI-CBG_1</strain>
    </source>
</reference>
<organism evidence="3 4">
    <name type="scientific">Phyllostomus discolor</name>
    <name type="common">pale spear-nosed bat</name>
    <dbReference type="NCBI Taxonomy" id="89673"/>
    <lineage>
        <taxon>Eukaryota</taxon>
        <taxon>Metazoa</taxon>
        <taxon>Chordata</taxon>
        <taxon>Craniata</taxon>
        <taxon>Vertebrata</taxon>
        <taxon>Euteleostomi</taxon>
        <taxon>Mammalia</taxon>
        <taxon>Eutheria</taxon>
        <taxon>Laurasiatheria</taxon>
        <taxon>Chiroptera</taxon>
        <taxon>Yangochiroptera</taxon>
        <taxon>Phyllostomidae</taxon>
        <taxon>Phyllostominae</taxon>
        <taxon>Phyllostomus</taxon>
    </lineage>
</organism>
<name>A0A834E176_9CHIR</name>
<gene>
    <name evidence="3" type="ORF">HJG60_011518</name>
</gene>
<dbReference type="EMBL" id="JABVXQ010000007">
    <property type="protein sequence ID" value="KAF6099786.1"/>
    <property type="molecule type" value="Genomic_DNA"/>
</dbReference>
<feature type="signal peptide" evidence="2">
    <location>
        <begin position="1"/>
        <end position="33"/>
    </location>
</feature>
<keyword evidence="2" id="KW-0732">Signal</keyword>
<feature type="region of interest" description="Disordered" evidence="1">
    <location>
        <begin position="35"/>
        <end position="66"/>
    </location>
</feature>
<protein>
    <submittedName>
        <fullName evidence="3">Uncharacterized protein</fullName>
    </submittedName>
</protein>
<dbReference type="Proteomes" id="UP000664940">
    <property type="component" value="Unassembled WGS sequence"/>
</dbReference>
<proteinExistence type="predicted"/>
<feature type="chain" id="PRO_5032773017" evidence="2">
    <location>
        <begin position="34"/>
        <end position="122"/>
    </location>
</feature>
<comment type="caution">
    <text evidence="3">The sequence shown here is derived from an EMBL/GenBank/DDBJ whole genome shotgun (WGS) entry which is preliminary data.</text>
</comment>
<sequence>MINDVPCFKENQTLSASLVKFILILTLPTVALCQPHPFPSPGPENSSTHKMRATREKSHSQLGGPTSGWLWRNLRVWNPKSAHPTWQNLPGRRTFFAQEHHLNVMKKPFQVYRAEETASPKG</sequence>
<evidence type="ECO:0000313" key="4">
    <source>
        <dbReference type="Proteomes" id="UP000664940"/>
    </source>
</evidence>
<evidence type="ECO:0000313" key="3">
    <source>
        <dbReference type="EMBL" id="KAF6099786.1"/>
    </source>
</evidence>
<accession>A0A834E176</accession>
<evidence type="ECO:0000256" key="1">
    <source>
        <dbReference type="SAM" id="MobiDB-lite"/>
    </source>
</evidence>
<dbReference type="AlphaFoldDB" id="A0A834E176"/>